<feature type="region of interest" description="Disordered" evidence="1">
    <location>
        <begin position="347"/>
        <end position="378"/>
    </location>
</feature>
<organism evidence="2 3">
    <name type="scientific">Coniophora puteana (strain RWD-64-598)</name>
    <name type="common">Brown rot fungus</name>
    <dbReference type="NCBI Taxonomy" id="741705"/>
    <lineage>
        <taxon>Eukaryota</taxon>
        <taxon>Fungi</taxon>
        <taxon>Dikarya</taxon>
        <taxon>Basidiomycota</taxon>
        <taxon>Agaricomycotina</taxon>
        <taxon>Agaricomycetes</taxon>
        <taxon>Agaricomycetidae</taxon>
        <taxon>Boletales</taxon>
        <taxon>Coniophorineae</taxon>
        <taxon>Coniophoraceae</taxon>
        <taxon>Coniophora</taxon>
    </lineage>
</organism>
<comment type="caution">
    <text evidence="2">The sequence shown here is derived from an EMBL/GenBank/DDBJ whole genome shotgun (WGS) entry which is preliminary data.</text>
</comment>
<accession>A0A5M3MEF3</accession>
<name>A0A5M3MEF3_CONPW</name>
<dbReference type="Proteomes" id="UP000053558">
    <property type="component" value="Unassembled WGS sequence"/>
</dbReference>
<reference evidence="3" key="1">
    <citation type="journal article" date="2012" name="Science">
        <title>The Paleozoic origin of enzymatic lignin decomposition reconstructed from 31 fungal genomes.</title>
        <authorList>
            <person name="Floudas D."/>
            <person name="Binder M."/>
            <person name="Riley R."/>
            <person name="Barry K."/>
            <person name="Blanchette R.A."/>
            <person name="Henrissat B."/>
            <person name="Martinez A.T."/>
            <person name="Otillar R."/>
            <person name="Spatafora J.W."/>
            <person name="Yadav J.S."/>
            <person name="Aerts A."/>
            <person name="Benoit I."/>
            <person name="Boyd A."/>
            <person name="Carlson A."/>
            <person name="Copeland A."/>
            <person name="Coutinho P.M."/>
            <person name="de Vries R.P."/>
            <person name="Ferreira P."/>
            <person name="Findley K."/>
            <person name="Foster B."/>
            <person name="Gaskell J."/>
            <person name="Glotzer D."/>
            <person name="Gorecki P."/>
            <person name="Heitman J."/>
            <person name="Hesse C."/>
            <person name="Hori C."/>
            <person name="Igarashi K."/>
            <person name="Jurgens J.A."/>
            <person name="Kallen N."/>
            <person name="Kersten P."/>
            <person name="Kohler A."/>
            <person name="Kuees U."/>
            <person name="Kumar T.K.A."/>
            <person name="Kuo A."/>
            <person name="LaButti K."/>
            <person name="Larrondo L.F."/>
            <person name="Lindquist E."/>
            <person name="Ling A."/>
            <person name="Lombard V."/>
            <person name="Lucas S."/>
            <person name="Lundell T."/>
            <person name="Martin R."/>
            <person name="McLaughlin D.J."/>
            <person name="Morgenstern I."/>
            <person name="Morin E."/>
            <person name="Murat C."/>
            <person name="Nagy L.G."/>
            <person name="Nolan M."/>
            <person name="Ohm R.A."/>
            <person name="Patyshakuliyeva A."/>
            <person name="Rokas A."/>
            <person name="Ruiz-Duenas F.J."/>
            <person name="Sabat G."/>
            <person name="Salamov A."/>
            <person name="Samejima M."/>
            <person name="Schmutz J."/>
            <person name="Slot J.C."/>
            <person name="St John F."/>
            <person name="Stenlid J."/>
            <person name="Sun H."/>
            <person name="Sun S."/>
            <person name="Syed K."/>
            <person name="Tsang A."/>
            <person name="Wiebenga A."/>
            <person name="Young D."/>
            <person name="Pisabarro A."/>
            <person name="Eastwood D.C."/>
            <person name="Martin F."/>
            <person name="Cullen D."/>
            <person name="Grigoriev I.V."/>
            <person name="Hibbett D.S."/>
        </authorList>
    </citation>
    <scope>NUCLEOTIDE SEQUENCE [LARGE SCALE GENOMIC DNA]</scope>
    <source>
        <strain evidence="3">RWD-64-598 SS2</strain>
    </source>
</reference>
<feature type="compositionally biased region" description="Acidic residues" evidence="1">
    <location>
        <begin position="502"/>
        <end position="522"/>
    </location>
</feature>
<dbReference type="RefSeq" id="XP_007772800.1">
    <property type="nucleotide sequence ID" value="XM_007774610.1"/>
</dbReference>
<feature type="region of interest" description="Disordered" evidence="1">
    <location>
        <begin position="220"/>
        <end position="239"/>
    </location>
</feature>
<proteinExistence type="predicted"/>
<feature type="region of interest" description="Disordered" evidence="1">
    <location>
        <begin position="552"/>
        <end position="574"/>
    </location>
</feature>
<keyword evidence="3" id="KW-1185">Reference proteome</keyword>
<dbReference type="EMBL" id="JH711584">
    <property type="protein sequence ID" value="EIW77427.1"/>
    <property type="molecule type" value="Genomic_DNA"/>
</dbReference>
<sequence length="574" mass="64271">MANRIPPELWSHIFDIAADEDVIFFPGLPTKMSQSSWYKHVAGRWKLRTPQDAINIIQRRSYFTKKSIIRTCKSWHRLGVEFLVRCLFFDNPRKLSNLRSILARDPKLGWWTRRLHVTRFSAGAGRGGSASGMDAFEEPLIDIIARCPNIEIFVVDLPMSHSFGPIADTLGNFCHKLRTVHWHVPLAQLPKVIWALESLPQLISVHLDFDGSEILALTRANNGQSRGRSGESSPARSMLSPGNELVPLGAAQDIGLTLPSLQQLSLSGHCQAFLEQAAGWSLPMLRSFSFDFKLHSEDVPDVTVFLQAHGSDLLFLDLNCIPSLDVRTILDLCPQLHTFGFNPDWKISSNPNPTVDDEEDEEDDEDDDPTLPAALTRRPHPNITNIGLHGLMYAFGVGVAAAFASRDPLGSMLTQRANDRNFSALTKANFPKLQLIRVLSTSVLEDLERADGPGERGGYERWEKWWDKCSRMGVKLEDCTGAPLGTLPQDPQQTHPGRETSEDLASDEEWEYEDYEEYEEEGGGAPAQGSDKVGIEELRELLEECRQLWEEKDDPPVFGPMVLINGQQGPAPFR</sequence>
<evidence type="ECO:0000256" key="1">
    <source>
        <dbReference type="SAM" id="MobiDB-lite"/>
    </source>
</evidence>
<feature type="compositionally biased region" description="Acidic residues" evidence="1">
    <location>
        <begin position="355"/>
        <end position="369"/>
    </location>
</feature>
<dbReference type="GeneID" id="19205978"/>
<dbReference type="OrthoDB" id="5345779at2759"/>
<evidence type="ECO:0000313" key="3">
    <source>
        <dbReference type="Proteomes" id="UP000053558"/>
    </source>
</evidence>
<protein>
    <submittedName>
        <fullName evidence="2">Uncharacterized protein</fullName>
    </submittedName>
</protein>
<feature type="compositionally biased region" description="Polar residues" evidence="1">
    <location>
        <begin position="220"/>
        <end position="235"/>
    </location>
</feature>
<dbReference type="AlphaFoldDB" id="A0A5M3MEF3"/>
<dbReference type="OMA" id="CYERWER"/>
<feature type="region of interest" description="Disordered" evidence="1">
    <location>
        <begin position="480"/>
        <end position="535"/>
    </location>
</feature>
<dbReference type="KEGG" id="cput:CONPUDRAFT_168355"/>
<evidence type="ECO:0000313" key="2">
    <source>
        <dbReference type="EMBL" id="EIW77427.1"/>
    </source>
</evidence>
<gene>
    <name evidence="2" type="ORF">CONPUDRAFT_168355</name>
</gene>